<comment type="caution">
    <text evidence="1">The sequence shown here is derived from an EMBL/GenBank/DDBJ whole genome shotgun (WGS) entry which is preliminary data.</text>
</comment>
<gene>
    <name evidence="1" type="ORF">CPB84DRAFT_1753139</name>
</gene>
<keyword evidence="2" id="KW-1185">Reference proteome</keyword>
<dbReference type="OrthoDB" id="2423954at2759"/>
<sequence length="376" mass="42847">MRSSVVLTPLTQSIKVIKSKGTSNFDRYCTSRHPPKVGKPHILKMHILRDCKHIPDDIRKKIEHELGAYDSCKVPSIMPTSSFSEVIPSEGPKRQSGEQWLLKNVFIPDRCILSGRILDAHVKTVEDRVEGKVKDVFILAVFFNPYIRHEIFHPSALPERDLFEVVKHIFERVYNRKSDIHLMTAYTDYWRKRSEFAFDKTELEDVAQMCSEPCDCKFAGCERSFSIFGNIHTKRRNKLDTKTVHKTGIVKTDIMRCHIAAGLIPMRKKCKFGELDATEIPSTPGMETSPAQFIDSVITEVTGIQSDDDNEDDDLPETDLFDYPADGDKDAVARFEFYWKAGIRNLEAELAAYNAGNEEEMMVTEQDVDMVDGTAS</sequence>
<reference evidence="1" key="1">
    <citation type="submission" date="2020-11" db="EMBL/GenBank/DDBJ databases">
        <authorList>
            <consortium name="DOE Joint Genome Institute"/>
            <person name="Ahrendt S."/>
            <person name="Riley R."/>
            <person name="Andreopoulos W."/>
            <person name="LaButti K."/>
            <person name="Pangilinan J."/>
            <person name="Ruiz-duenas F.J."/>
            <person name="Barrasa J.M."/>
            <person name="Sanchez-Garcia M."/>
            <person name="Camarero S."/>
            <person name="Miyauchi S."/>
            <person name="Serrano A."/>
            <person name="Linde D."/>
            <person name="Babiker R."/>
            <person name="Drula E."/>
            <person name="Ayuso-Fernandez I."/>
            <person name="Pacheco R."/>
            <person name="Padilla G."/>
            <person name="Ferreira P."/>
            <person name="Barriuso J."/>
            <person name="Kellner H."/>
            <person name="Castanera R."/>
            <person name="Alfaro M."/>
            <person name="Ramirez L."/>
            <person name="Pisabarro A.G."/>
            <person name="Kuo A."/>
            <person name="Tritt A."/>
            <person name="Lipzen A."/>
            <person name="He G."/>
            <person name="Yan M."/>
            <person name="Ng V."/>
            <person name="Cullen D."/>
            <person name="Martin F."/>
            <person name="Rosso M.-N."/>
            <person name="Henrissat B."/>
            <person name="Hibbett D."/>
            <person name="Martinez A.T."/>
            <person name="Grigoriev I.V."/>
        </authorList>
    </citation>
    <scope>NUCLEOTIDE SEQUENCE</scope>
    <source>
        <strain evidence="1">AH 44721</strain>
    </source>
</reference>
<name>A0A9P5TFC9_GYMJU</name>
<dbReference type="Proteomes" id="UP000724874">
    <property type="component" value="Unassembled WGS sequence"/>
</dbReference>
<evidence type="ECO:0000313" key="2">
    <source>
        <dbReference type="Proteomes" id="UP000724874"/>
    </source>
</evidence>
<dbReference type="AlphaFoldDB" id="A0A9P5TFC9"/>
<evidence type="ECO:0000313" key="1">
    <source>
        <dbReference type="EMBL" id="KAF8873849.1"/>
    </source>
</evidence>
<proteinExistence type="predicted"/>
<dbReference type="EMBL" id="JADNYJ010000227">
    <property type="protein sequence ID" value="KAF8873849.1"/>
    <property type="molecule type" value="Genomic_DNA"/>
</dbReference>
<dbReference type="SUPFAM" id="SSF53098">
    <property type="entry name" value="Ribonuclease H-like"/>
    <property type="match status" value="1"/>
</dbReference>
<dbReference type="InterPro" id="IPR012337">
    <property type="entry name" value="RNaseH-like_sf"/>
</dbReference>
<organism evidence="1 2">
    <name type="scientific">Gymnopilus junonius</name>
    <name type="common">Spectacular rustgill mushroom</name>
    <name type="synonym">Gymnopilus spectabilis subsp. junonius</name>
    <dbReference type="NCBI Taxonomy" id="109634"/>
    <lineage>
        <taxon>Eukaryota</taxon>
        <taxon>Fungi</taxon>
        <taxon>Dikarya</taxon>
        <taxon>Basidiomycota</taxon>
        <taxon>Agaricomycotina</taxon>
        <taxon>Agaricomycetes</taxon>
        <taxon>Agaricomycetidae</taxon>
        <taxon>Agaricales</taxon>
        <taxon>Agaricineae</taxon>
        <taxon>Hymenogastraceae</taxon>
        <taxon>Gymnopilus</taxon>
    </lineage>
</organism>
<accession>A0A9P5TFC9</accession>
<protein>
    <submittedName>
        <fullName evidence="1">Uncharacterized protein</fullName>
    </submittedName>
</protein>